<evidence type="ECO:0000313" key="3">
    <source>
        <dbReference type="EMBL" id="CAG8626610.1"/>
    </source>
</evidence>
<dbReference type="AlphaFoldDB" id="A0A9N9GUN8"/>
<name>A0A9N9GUN8_9GLOM</name>
<keyword evidence="4" id="KW-1185">Reference proteome</keyword>
<dbReference type="Proteomes" id="UP000789572">
    <property type="component" value="Unassembled WGS sequence"/>
</dbReference>
<accession>A0A9N9GUN8</accession>
<dbReference type="PANTHER" id="PTHR10067:SF6">
    <property type="entry name" value="PHOSPHATIDYLSERINE DECARBOXYLASE PROENZYME, MITOCHONDRIAL"/>
    <property type="match status" value="1"/>
</dbReference>
<keyword evidence="1" id="KW-0210">Decarboxylase</keyword>
<feature type="non-terminal residue" evidence="3">
    <location>
        <position position="121"/>
    </location>
</feature>
<evidence type="ECO:0000256" key="2">
    <source>
        <dbReference type="ARBA" id="ARBA00023239"/>
    </source>
</evidence>
<organism evidence="3 4">
    <name type="scientific">Paraglomus occultum</name>
    <dbReference type="NCBI Taxonomy" id="144539"/>
    <lineage>
        <taxon>Eukaryota</taxon>
        <taxon>Fungi</taxon>
        <taxon>Fungi incertae sedis</taxon>
        <taxon>Mucoromycota</taxon>
        <taxon>Glomeromycotina</taxon>
        <taxon>Glomeromycetes</taxon>
        <taxon>Paraglomerales</taxon>
        <taxon>Paraglomeraceae</taxon>
        <taxon>Paraglomus</taxon>
    </lineage>
</organism>
<reference evidence="3" key="1">
    <citation type="submission" date="2021-06" db="EMBL/GenBank/DDBJ databases">
        <authorList>
            <person name="Kallberg Y."/>
            <person name="Tangrot J."/>
            <person name="Rosling A."/>
        </authorList>
    </citation>
    <scope>NUCLEOTIDE SEQUENCE</scope>
    <source>
        <strain evidence="3">IA702</strain>
    </source>
</reference>
<proteinExistence type="predicted"/>
<protein>
    <submittedName>
        <fullName evidence="3">54_t:CDS:1</fullName>
    </submittedName>
</protein>
<dbReference type="InterPro" id="IPR003817">
    <property type="entry name" value="PS_Dcarbxylase"/>
</dbReference>
<dbReference type="EMBL" id="CAJVPJ010002660">
    <property type="protein sequence ID" value="CAG8626610.1"/>
    <property type="molecule type" value="Genomic_DNA"/>
</dbReference>
<evidence type="ECO:0000256" key="1">
    <source>
        <dbReference type="ARBA" id="ARBA00022793"/>
    </source>
</evidence>
<sequence>MRGYLDVIWTRLKNYRNLGAFFYRELKPGVRVIYEKSVLVSPPDERVLAFGYIIAVCLKPLIGKDKDNVKKHVAEKKRELVPAMTTEIFQDKWCVLYLPPGDYHRFHSPNNWVVEKEGTLL</sequence>
<comment type="caution">
    <text evidence="3">The sequence shown here is derived from an EMBL/GenBank/DDBJ whole genome shotgun (WGS) entry which is preliminary data.</text>
</comment>
<dbReference type="Pfam" id="PF02666">
    <property type="entry name" value="PS_Dcarbxylase"/>
    <property type="match status" value="1"/>
</dbReference>
<dbReference type="GO" id="GO:0006646">
    <property type="term" value="P:phosphatidylethanolamine biosynthetic process"/>
    <property type="evidence" value="ECO:0007669"/>
    <property type="project" value="TreeGrafter"/>
</dbReference>
<dbReference type="PANTHER" id="PTHR10067">
    <property type="entry name" value="PHOSPHATIDYLSERINE DECARBOXYLASE"/>
    <property type="match status" value="1"/>
</dbReference>
<dbReference type="GO" id="GO:0004609">
    <property type="term" value="F:phosphatidylserine decarboxylase activity"/>
    <property type="evidence" value="ECO:0007669"/>
    <property type="project" value="InterPro"/>
</dbReference>
<dbReference type="GO" id="GO:0005739">
    <property type="term" value="C:mitochondrion"/>
    <property type="evidence" value="ECO:0007669"/>
    <property type="project" value="TreeGrafter"/>
</dbReference>
<dbReference type="OrthoDB" id="4330at2759"/>
<keyword evidence="2" id="KW-0456">Lyase</keyword>
<evidence type="ECO:0000313" key="4">
    <source>
        <dbReference type="Proteomes" id="UP000789572"/>
    </source>
</evidence>
<gene>
    <name evidence="3" type="ORF">POCULU_LOCUS8679</name>
</gene>